<dbReference type="SUPFAM" id="SSF57716">
    <property type="entry name" value="Glucocorticoid receptor-like (DNA-binding domain)"/>
    <property type="match status" value="1"/>
</dbReference>
<dbReference type="PROSITE" id="PS51066">
    <property type="entry name" value="ZF_FPG_2"/>
    <property type="match status" value="1"/>
</dbReference>
<dbReference type="InterPro" id="IPR010979">
    <property type="entry name" value="Ribosomal_uS13-like_H2TH"/>
</dbReference>
<dbReference type="Pfam" id="PF01149">
    <property type="entry name" value="Fapy_DNA_glyco"/>
    <property type="match status" value="1"/>
</dbReference>
<evidence type="ECO:0000256" key="11">
    <source>
        <dbReference type="ARBA" id="ARBA00023268"/>
    </source>
</evidence>
<dbReference type="GO" id="GO:0006284">
    <property type="term" value="P:base-excision repair"/>
    <property type="evidence" value="ECO:0007669"/>
    <property type="project" value="InterPro"/>
</dbReference>
<evidence type="ECO:0000256" key="9">
    <source>
        <dbReference type="ARBA" id="ARBA00023204"/>
    </source>
</evidence>
<dbReference type="Gene3D" id="3.20.190.10">
    <property type="entry name" value="MutM-like, N-terminal"/>
    <property type="match status" value="1"/>
</dbReference>
<reference evidence="17" key="1">
    <citation type="submission" date="2018-09" db="EMBL/GenBank/DDBJ databases">
        <title>Chryseolinea sp. KIS68-18 isolated from soil.</title>
        <authorList>
            <person name="Weon H.-Y."/>
            <person name="Kwon S.-W."/>
            <person name="Lee S.A."/>
        </authorList>
    </citation>
    <scope>NUCLEOTIDE SEQUENCE [LARGE SCALE GENOMIC DNA]</scope>
    <source>
        <strain evidence="17">KIS68-18</strain>
    </source>
</reference>
<dbReference type="EMBL" id="CP032382">
    <property type="protein sequence ID" value="AYB30564.1"/>
    <property type="molecule type" value="Genomic_DNA"/>
</dbReference>
<evidence type="ECO:0000256" key="2">
    <source>
        <dbReference type="ARBA" id="ARBA00009409"/>
    </source>
</evidence>
<proteinExistence type="inferred from homology"/>
<dbReference type="RefSeq" id="WP_119753871.1">
    <property type="nucleotide sequence ID" value="NZ_CP032382.1"/>
</dbReference>
<dbReference type="GO" id="GO:0003906">
    <property type="term" value="F:DNA-(apurinic or apyrimidinic site) endonuclease activity"/>
    <property type="evidence" value="ECO:0007669"/>
    <property type="project" value="InterPro"/>
</dbReference>
<dbReference type="KEGG" id="chk:D4L85_08225"/>
<keyword evidence="5 13" id="KW-0863">Zinc-finger</keyword>
<keyword evidence="6" id="KW-0378">Hydrolase</keyword>
<evidence type="ECO:0000259" key="14">
    <source>
        <dbReference type="PROSITE" id="PS51066"/>
    </source>
</evidence>
<dbReference type="InterPro" id="IPR015886">
    <property type="entry name" value="H2TH_FPG"/>
</dbReference>
<dbReference type="SUPFAM" id="SSF46946">
    <property type="entry name" value="S13-like H2TH domain"/>
    <property type="match status" value="1"/>
</dbReference>
<dbReference type="OrthoDB" id="9800855at2"/>
<feature type="domain" description="Formamidopyrimidine-DNA glycosylase catalytic" evidence="15">
    <location>
        <begin position="2"/>
        <end position="115"/>
    </location>
</feature>
<evidence type="ECO:0000256" key="13">
    <source>
        <dbReference type="PROSITE-ProRule" id="PRU00391"/>
    </source>
</evidence>
<evidence type="ECO:0000313" key="16">
    <source>
        <dbReference type="EMBL" id="AYB30564.1"/>
    </source>
</evidence>
<protein>
    <submittedName>
        <fullName evidence="16">Fpg/Nei family DNA glycosylase</fullName>
    </submittedName>
</protein>
<keyword evidence="9" id="KW-0234">DNA repair</keyword>
<evidence type="ECO:0000256" key="10">
    <source>
        <dbReference type="ARBA" id="ARBA00023239"/>
    </source>
</evidence>
<dbReference type="GO" id="GO:0003684">
    <property type="term" value="F:damaged DNA binding"/>
    <property type="evidence" value="ECO:0007669"/>
    <property type="project" value="InterPro"/>
</dbReference>
<keyword evidence="10" id="KW-0456">Lyase</keyword>
<dbReference type="GO" id="GO:0008534">
    <property type="term" value="F:oxidized purine nucleobase lesion DNA N-glycosylase activity"/>
    <property type="evidence" value="ECO:0007669"/>
    <property type="project" value="UniProtKB-EC"/>
</dbReference>
<keyword evidence="12" id="KW-0326">Glycosidase</keyword>
<evidence type="ECO:0000259" key="15">
    <source>
        <dbReference type="PROSITE" id="PS51068"/>
    </source>
</evidence>
<dbReference type="SUPFAM" id="SSF81624">
    <property type="entry name" value="N-terminal domain of MutM-like DNA repair proteins"/>
    <property type="match status" value="1"/>
</dbReference>
<sequence length="279" mass="31924">MPELPEVESFKRYFDKTSLGQKIKHVRLAAPGMLFHSTEKDVLDNLEGNTFTETRRHGKFFFALLKRNGALMLHFGMTGDLVYYKPDKNSLTRFALLIEFANGKNLAFQDTRKLGMIGWVDDVDAFIQRQGYGEDALKISEKEFVASLRKRKTAIKTAIMNQRVVAGVGNEYSDEILFRARIHPESPANALREAQLKEIHSHMKSVLKVAVKKRADQKEMSEFFFLENRKAGLKCPEGCKGFTEFKTIGGRSAYFCPACQKLYTQRPSNRQALRKSIRK</sequence>
<dbReference type="InterPro" id="IPR000214">
    <property type="entry name" value="Znf_DNA_glyclase/AP_lyase"/>
</dbReference>
<dbReference type="GO" id="GO:0016829">
    <property type="term" value="F:lyase activity"/>
    <property type="evidence" value="ECO:0007669"/>
    <property type="project" value="UniProtKB-KW"/>
</dbReference>
<dbReference type="PANTHER" id="PTHR22993">
    <property type="entry name" value="FORMAMIDOPYRIMIDINE-DNA GLYCOSYLASE"/>
    <property type="match status" value="1"/>
</dbReference>
<keyword evidence="4" id="KW-0227">DNA damage</keyword>
<dbReference type="InterPro" id="IPR035937">
    <property type="entry name" value="FPG_N"/>
</dbReference>
<evidence type="ECO:0000256" key="1">
    <source>
        <dbReference type="ARBA" id="ARBA00001668"/>
    </source>
</evidence>
<dbReference type="PROSITE" id="PS51068">
    <property type="entry name" value="FPG_CAT"/>
    <property type="match status" value="1"/>
</dbReference>
<dbReference type="Proteomes" id="UP000266183">
    <property type="component" value="Chromosome"/>
</dbReference>
<organism evidence="16 17">
    <name type="scientific">Chryseolinea soli</name>
    <dbReference type="NCBI Taxonomy" id="2321403"/>
    <lineage>
        <taxon>Bacteria</taxon>
        <taxon>Pseudomonadati</taxon>
        <taxon>Bacteroidota</taxon>
        <taxon>Cytophagia</taxon>
        <taxon>Cytophagales</taxon>
        <taxon>Fulvivirgaceae</taxon>
        <taxon>Chryseolinea</taxon>
    </lineage>
</organism>
<name>A0A385SI25_9BACT</name>
<keyword evidence="17" id="KW-1185">Reference proteome</keyword>
<comment type="similarity">
    <text evidence="2">Belongs to the FPG family.</text>
</comment>
<dbReference type="SMART" id="SM01232">
    <property type="entry name" value="H2TH"/>
    <property type="match status" value="1"/>
</dbReference>
<feature type="domain" description="FPG-type" evidence="14">
    <location>
        <begin position="226"/>
        <end position="261"/>
    </location>
</feature>
<dbReference type="SMART" id="SM00898">
    <property type="entry name" value="Fapy_DNA_glyco"/>
    <property type="match status" value="1"/>
</dbReference>
<evidence type="ECO:0000256" key="6">
    <source>
        <dbReference type="ARBA" id="ARBA00022801"/>
    </source>
</evidence>
<evidence type="ECO:0000313" key="17">
    <source>
        <dbReference type="Proteomes" id="UP000266183"/>
    </source>
</evidence>
<gene>
    <name evidence="16" type="ORF">D4L85_08225</name>
</gene>
<accession>A0A385SI25</accession>
<dbReference type="GO" id="GO:0008270">
    <property type="term" value="F:zinc ion binding"/>
    <property type="evidence" value="ECO:0007669"/>
    <property type="project" value="UniProtKB-KW"/>
</dbReference>
<evidence type="ECO:0000256" key="12">
    <source>
        <dbReference type="ARBA" id="ARBA00023295"/>
    </source>
</evidence>
<dbReference type="Gene3D" id="1.10.8.50">
    <property type="match status" value="1"/>
</dbReference>
<dbReference type="InterPro" id="IPR012319">
    <property type="entry name" value="FPG_cat"/>
</dbReference>
<keyword evidence="3" id="KW-0479">Metal-binding</keyword>
<evidence type="ECO:0000256" key="8">
    <source>
        <dbReference type="ARBA" id="ARBA00023125"/>
    </source>
</evidence>
<comment type="catalytic activity">
    <reaction evidence="1">
        <text>Hydrolysis of DNA containing ring-opened 7-methylguanine residues, releasing 2,6-diamino-4-hydroxy-5-(N-methyl)formamidopyrimidine.</text>
        <dbReference type="EC" id="3.2.2.23"/>
    </reaction>
</comment>
<evidence type="ECO:0000256" key="4">
    <source>
        <dbReference type="ARBA" id="ARBA00022763"/>
    </source>
</evidence>
<keyword evidence="11" id="KW-0511">Multifunctional enzyme</keyword>
<dbReference type="Pfam" id="PF06831">
    <property type="entry name" value="H2TH"/>
    <property type="match status" value="1"/>
</dbReference>
<evidence type="ECO:0000256" key="7">
    <source>
        <dbReference type="ARBA" id="ARBA00022833"/>
    </source>
</evidence>
<evidence type="ECO:0000256" key="5">
    <source>
        <dbReference type="ARBA" id="ARBA00022771"/>
    </source>
</evidence>
<dbReference type="AlphaFoldDB" id="A0A385SI25"/>
<dbReference type="PANTHER" id="PTHR22993:SF9">
    <property type="entry name" value="FORMAMIDOPYRIMIDINE-DNA GLYCOSYLASE"/>
    <property type="match status" value="1"/>
</dbReference>
<keyword evidence="7" id="KW-0862">Zinc</keyword>
<evidence type="ECO:0000256" key="3">
    <source>
        <dbReference type="ARBA" id="ARBA00022723"/>
    </source>
</evidence>
<keyword evidence="8" id="KW-0238">DNA-binding</keyword>